<evidence type="ECO:0000256" key="5">
    <source>
        <dbReference type="ARBA" id="ARBA00022692"/>
    </source>
</evidence>
<comment type="similarity">
    <text evidence="2">Belongs to the glutamate-gated ion channel (TC 1.A.10.1) family.</text>
</comment>
<feature type="transmembrane region" description="Helical" evidence="15">
    <location>
        <begin position="269"/>
        <end position="292"/>
    </location>
</feature>
<dbReference type="PANTHER" id="PTHR18966">
    <property type="entry name" value="IONOTROPIC GLUTAMATE RECEPTOR"/>
    <property type="match status" value="1"/>
</dbReference>
<feature type="binding site" evidence="13">
    <location>
        <position position="152"/>
    </location>
    <ligand>
        <name>L-glutamate</name>
        <dbReference type="ChEBI" id="CHEBI:29985"/>
    </ligand>
</feature>
<dbReference type="OrthoDB" id="1734063at2759"/>
<feature type="compositionally biased region" description="Basic and acidic residues" evidence="14">
    <location>
        <begin position="707"/>
        <end position="724"/>
    </location>
</feature>
<evidence type="ECO:0000256" key="4">
    <source>
        <dbReference type="ARBA" id="ARBA00022475"/>
    </source>
</evidence>
<evidence type="ECO:0000313" key="19">
    <source>
        <dbReference type="Proteomes" id="UP000036403"/>
    </source>
</evidence>
<evidence type="ECO:0000313" key="18">
    <source>
        <dbReference type="EMBL" id="KMQ97587.1"/>
    </source>
</evidence>
<keyword evidence="9" id="KW-0675">Receptor</keyword>
<dbReference type="GO" id="GO:0005886">
    <property type="term" value="C:plasma membrane"/>
    <property type="evidence" value="ECO:0007669"/>
    <property type="project" value="UniProtKB-SubCell"/>
</dbReference>
<evidence type="ECO:0000256" key="10">
    <source>
        <dbReference type="ARBA" id="ARBA00023180"/>
    </source>
</evidence>
<feature type="binding site" evidence="13">
    <location>
        <position position="157"/>
    </location>
    <ligand>
        <name>L-glutamate</name>
        <dbReference type="ChEBI" id="CHEBI:29985"/>
    </ligand>
</feature>
<keyword evidence="12" id="KW-0407">Ion channel</keyword>
<reference evidence="18 19" key="1">
    <citation type="submission" date="2015-04" db="EMBL/GenBank/DDBJ databases">
        <title>Lasius niger genome sequencing.</title>
        <authorList>
            <person name="Konorov E.A."/>
            <person name="Nikitin M.A."/>
            <person name="Kirill M.V."/>
            <person name="Chang P."/>
        </authorList>
    </citation>
    <scope>NUCLEOTIDE SEQUENCE [LARGE SCALE GENOMIC DNA]</scope>
    <source>
        <tissue evidence="18">Whole</tissue>
    </source>
</reference>
<keyword evidence="8 15" id="KW-0472">Membrane</keyword>
<evidence type="ECO:0000256" key="14">
    <source>
        <dbReference type="SAM" id="MobiDB-lite"/>
    </source>
</evidence>
<dbReference type="Pfam" id="PF10613">
    <property type="entry name" value="Lig_chan-Glu_bd"/>
    <property type="match status" value="1"/>
</dbReference>
<evidence type="ECO:0000256" key="13">
    <source>
        <dbReference type="PIRSR" id="PIRSR601508-1"/>
    </source>
</evidence>
<dbReference type="SUPFAM" id="SSF81324">
    <property type="entry name" value="Voltage-gated potassium channels"/>
    <property type="match status" value="1"/>
</dbReference>
<dbReference type="GO" id="GO:0015276">
    <property type="term" value="F:ligand-gated monoatomic ion channel activity"/>
    <property type="evidence" value="ECO:0007669"/>
    <property type="project" value="InterPro"/>
</dbReference>
<feature type="domain" description="Ionotropic glutamate receptor L-glutamate and glycine-binding" evidence="17">
    <location>
        <begin position="71"/>
        <end position="141"/>
    </location>
</feature>
<evidence type="ECO:0000256" key="15">
    <source>
        <dbReference type="SAM" id="Phobius"/>
    </source>
</evidence>
<feature type="region of interest" description="Disordered" evidence="14">
    <location>
        <begin position="996"/>
        <end position="1064"/>
    </location>
</feature>
<feature type="compositionally biased region" description="Basic and acidic residues" evidence="14">
    <location>
        <begin position="1033"/>
        <end position="1064"/>
    </location>
</feature>
<keyword evidence="5 15" id="KW-0812">Transmembrane</keyword>
<organism evidence="18 19">
    <name type="scientific">Lasius niger</name>
    <name type="common">Black garden ant</name>
    <dbReference type="NCBI Taxonomy" id="67767"/>
    <lineage>
        <taxon>Eukaryota</taxon>
        <taxon>Metazoa</taxon>
        <taxon>Ecdysozoa</taxon>
        <taxon>Arthropoda</taxon>
        <taxon>Hexapoda</taxon>
        <taxon>Insecta</taxon>
        <taxon>Pterygota</taxon>
        <taxon>Neoptera</taxon>
        <taxon>Endopterygota</taxon>
        <taxon>Hymenoptera</taxon>
        <taxon>Apocrita</taxon>
        <taxon>Aculeata</taxon>
        <taxon>Formicoidea</taxon>
        <taxon>Formicidae</taxon>
        <taxon>Formicinae</taxon>
        <taxon>Lasius</taxon>
        <taxon>Lasius</taxon>
    </lineage>
</organism>
<keyword evidence="4" id="KW-1003">Cell membrane</keyword>
<evidence type="ECO:0000256" key="8">
    <source>
        <dbReference type="ARBA" id="ARBA00023136"/>
    </source>
</evidence>
<evidence type="ECO:0000259" key="16">
    <source>
        <dbReference type="SMART" id="SM00079"/>
    </source>
</evidence>
<feature type="compositionally biased region" description="Basic and acidic residues" evidence="14">
    <location>
        <begin position="577"/>
        <end position="598"/>
    </location>
</feature>
<dbReference type="PaxDb" id="67767-A0A0J7L3Z1"/>
<evidence type="ECO:0000256" key="1">
    <source>
        <dbReference type="ARBA" id="ARBA00004651"/>
    </source>
</evidence>
<feature type="compositionally biased region" description="Basic and acidic residues" evidence="14">
    <location>
        <begin position="731"/>
        <end position="753"/>
    </location>
</feature>
<feature type="compositionally biased region" description="Low complexity" evidence="14">
    <location>
        <begin position="770"/>
        <end position="781"/>
    </location>
</feature>
<dbReference type="EMBL" id="LBMM01000745">
    <property type="protein sequence ID" value="KMQ97587.1"/>
    <property type="molecule type" value="Genomic_DNA"/>
</dbReference>
<feature type="compositionally biased region" description="Basic and acidic residues" evidence="14">
    <location>
        <begin position="803"/>
        <end position="815"/>
    </location>
</feature>
<keyword evidence="10" id="KW-0325">Glycoprotein</keyword>
<feature type="compositionally biased region" description="Basic and acidic residues" evidence="14">
    <location>
        <begin position="864"/>
        <end position="877"/>
    </location>
</feature>
<accession>A0A0J7L3Z1</accession>
<feature type="transmembrane region" description="Helical" evidence="15">
    <location>
        <begin position="192"/>
        <end position="215"/>
    </location>
</feature>
<feature type="compositionally biased region" description="Basic and acidic residues" evidence="14">
    <location>
        <begin position="996"/>
        <end position="1006"/>
    </location>
</feature>
<dbReference type="STRING" id="67767.A0A0J7L3Z1"/>
<keyword evidence="3" id="KW-0813">Transport</keyword>
<dbReference type="InterPro" id="IPR001508">
    <property type="entry name" value="Iono_Glu_rcpt_met"/>
</dbReference>
<feature type="compositionally biased region" description="Basic and acidic residues" evidence="14">
    <location>
        <begin position="903"/>
        <end position="921"/>
    </location>
</feature>
<dbReference type="InterPro" id="IPR019594">
    <property type="entry name" value="Glu/Gly-bd"/>
</dbReference>
<keyword evidence="6 15" id="KW-1133">Transmembrane helix</keyword>
<protein>
    <submittedName>
        <fullName evidence="18">Glutamate ionotropic kainate 1</fullName>
    </submittedName>
</protein>
<evidence type="ECO:0000256" key="9">
    <source>
        <dbReference type="ARBA" id="ARBA00023170"/>
    </source>
</evidence>
<dbReference type="FunFam" id="3.40.190.10:FF:000284">
    <property type="entry name" value="Glutamate receptor ionotropic, kainate 3-like Protein"/>
    <property type="match status" value="1"/>
</dbReference>
<evidence type="ECO:0000256" key="2">
    <source>
        <dbReference type="ARBA" id="ARBA00008685"/>
    </source>
</evidence>
<name>A0A0J7L3Z1_LASNI</name>
<keyword evidence="11" id="KW-1071">Ligand-gated ion channel</keyword>
<gene>
    <name evidence="18" type="ORF">RF55_2075</name>
</gene>
<feature type="region of interest" description="Disordered" evidence="14">
    <location>
        <begin position="698"/>
        <end position="815"/>
    </location>
</feature>
<dbReference type="Proteomes" id="UP000036403">
    <property type="component" value="Unassembled WGS sequence"/>
</dbReference>
<evidence type="ECO:0000256" key="11">
    <source>
        <dbReference type="ARBA" id="ARBA00023286"/>
    </source>
</evidence>
<feature type="domain" description="Ionotropic glutamate receptor C-terminal" evidence="16">
    <location>
        <begin position="77"/>
        <end position="375"/>
    </location>
</feature>
<evidence type="ECO:0000259" key="17">
    <source>
        <dbReference type="SMART" id="SM00918"/>
    </source>
</evidence>
<dbReference type="Gene3D" id="1.10.287.70">
    <property type="match status" value="1"/>
</dbReference>
<feature type="region of interest" description="Disordered" evidence="14">
    <location>
        <begin position="854"/>
        <end position="930"/>
    </location>
</feature>
<dbReference type="SMART" id="SM00079">
    <property type="entry name" value="PBPe"/>
    <property type="match status" value="1"/>
</dbReference>
<dbReference type="SMART" id="SM00918">
    <property type="entry name" value="Lig_chan-Glu_bd"/>
    <property type="match status" value="1"/>
</dbReference>
<feature type="compositionally biased region" description="Basic and acidic residues" evidence="14">
    <location>
        <begin position="612"/>
        <end position="644"/>
    </location>
</feature>
<evidence type="ECO:0000256" key="12">
    <source>
        <dbReference type="ARBA" id="ARBA00023303"/>
    </source>
</evidence>
<comment type="caution">
    <text evidence="18">The sequence shown here is derived from an EMBL/GenBank/DDBJ whole genome shotgun (WGS) entry which is preliminary data.</text>
</comment>
<comment type="subcellular location">
    <subcellularLocation>
        <location evidence="1">Cell membrane</location>
        <topology evidence="1">Multi-pass membrane protein</topology>
    </subcellularLocation>
</comment>
<evidence type="ECO:0000256" key="6">
    <source>
        <dbReference type="ARBA" id="ARBA00022989"/>
    </source>
</evidence>
<dbReference type="AlphaFoldDB" id="A0A0J7L3Z1"/>
<proteinExistence type="inferred from homology"/>
<dbReference type="InterPro" id="IPR001320">
    <property type="entry name" value="Iontro_rcpt_C"/>
</dbReference>
<feature type="transmembrane region" description="Helical" evidence="15">
    <location>
        <begin position="398"/>
        <end position="420"/>
    </location>
</feature>
<evidence type="ECO:0000256" key="3">
    <source>
        <dbReference type="ARBA" id="ARBA00022448"/>
    </source>
</evidence>
<feature type="region of interest" description="Disordered" evidence="14">
    <location>
        <begin position="574"/>
        <end position="650"/>
    </location>
</feature>
<dbReference type="InterPro" id="IPR015683">
    <property type="entry name" value="Ionotropic_Glu_rcpt"/>
</dbReference>
<dbReference type="PRINTS" id="PR00177">
    <property type="entry name" value="NMDARECEPTOR"/>
</dbReference>
<evidence type="ECO:0000256" key="7">
    <source>
        <dbReference type="ARBA" id="ARBA00023065"/>
    </source>
</evidence>
<sequence length="1101" mass="126597">MTRLDSNDTFEYWSEKAIITYKAEIELQTVSRGSVDALAIWTRRTKIKEADGKKIEPARRFFRIGTAPAVPWSVIKRDPVTGQEMRDEDGKEIWEGYCIDFVQKLSEEMQFDYELVIPEDEEFGKKLPNGEWSGVIGDLAKGETDIAVAALTMTSEREEVIDFVAPYFEQSGILIVMRKPVRKTSLFKFMTVLRLEVWLSIVGALTLTGIMIWILDKYSPYSARNNKRLYPYPCREFTLKESFWFALTSFTPQGGGEAPKALSSRTLVAAYWLFVVLMLATFTANLAAFLTVERMQVEYRVWDYPIKEQYGHILQAITQVGPVKTTEEGFKKVEEEEKEKNNFYKFSRFSLNPESILDLQKDRYFETLAAKYWNQTLKTQCPNSDENEGITLESLGGVFIATLFGLALAMITLAGEVLYYRKRNISQKEKQNDKKTIKKQSENERDKIIMQKIASKLQMKPAPTDAVFGKQLTNHTPRVSHISVYPRHFPFKESNVENDKVGYGRTRNPYRFTDEYFTDATYDVPAAYENKGERCNKIVKDSMVCMICQDAKTNSKYEQCSYVKQPREKAYSYVKSDSFEKPQERRNVDSVDSTEHSESNPYSESSDFEESNLSKKDWNPTAVKESREYSYPSEDHPEQQDKVQDAPSAAACKQVQKDSKICTVCKDPKIGGVYEKCTYNHQPSDKLYKYSKSKSFGYPDKISNSDSARDLNKTQTSDKSKRFDYPQSSESTHDYLDRSKLSIYPRRSEKVRESQQVASDFDSTLRDSPDYSSDYSNYSNYQPLATSKDDTESYEDQPSTKSVSEHYAENIDTDHCKKVQKDSMTCTICKDPKTGNDFEQCSYSYQPSDKVFSYSKSSSFGNLRENDKYQQTPREDEQSPDSSETAKDSYNVPEESYEASTTDEAKDDSKDATTTEEKKQADVGYLDTSKKKAEIEEFMQNFRKKDRSKCRKTMRDKMTCYQCVDEKGFQKEECVFVTGQEPDQLAFREVKEFQIDPASHPRDLKRSSSTKTRARAVDPLEPSASASKNSYVKLEKPDNDYPDEAQHVAEETKEAEPYDYTSETRSRYDKVLGLTLPAYMFATSEHEAAFDEVVASSHNQR</sequence>
<dbReference type="GO" id="GO:0038023">
    <property type="term" value="F:signaling receptor activity"/>
    <property type="evidence" value="ECO:0007669"/>
    <property type="project" value="InterPro"/>
</dbReference>
<keyword evidence="19" id="KW-1185">Reference proteome</keyword>
<keyword evidence="7" id="KW-0406">Ion transport</keyword>
<dbReference type="Gene3D" id="3.40.190.10">
    <property type="entry name" value="Periplasmic binding protein-like II"/>
    <property type="match status" value="1"/>
</dbReference>
<dbReference type="Pfam" id="PF00060">
    <property type="entry name" value="Lig_chan"/>
    <property type="match status" value="1"/>
</dbReference>
<dbReference type="SUPFAM" id="SSF53850">
    <property type="entry name" value="Periplasmic binding protein-like II"/>
    <property type="match status" value="1"/>
</dbReference>